<dbReference type="InterPro" id="IPR020846">
    <property type="entry name" value="MFS_dom"/>
</dbReference>
<proteinExistence type="predicted"/>
<feature type="transmembrane region" description="Helical" evidence="7">
    <location>
        <begin position="264"/>
        <end position="285"/>
    </location>
</feature>
<dbReference type="SUPFAM" id="SSF103473">
    <property type="entry name" value="MFS general substrate transporter"/>
    <property type="match status" value="1"/>
</dbReference>
<dbReference type="PANTHER" id="PTHR43124:SF3">
    <property type="entry name" value="CHLORAMPHENICOL EFFLUX PUMP RV0191"/>
    <property type="match status" value="1"/>
</dbReference>
<keyword evidence="5 7" id="KW-1133">Transmembrane helix</keyword>
<dbReference type="PROSITE" id="PS00216">
    <property type="entry name" value="SUGAR_TRANSPORT_1"/>
    <property type="match status" value="1"/>
</dbReference>
<dbReference type="PROSITE" id="PS50850">
    <property type="entry name" value="MFS"/>
    <property type="match status" value="1"/>
</dbReference>
<dbReference type="PRINTS" id="PR01036">
    <property type="entry name" value="TCRTETB"/>
</dbReference>
<dbReference type="PANTHER" id="PTHR43124">
    <property type="entry name" value="PURINE EFFLUX PUMP PBUE"/>
    <property type="match status" value="1"/>
</dbReference>
<keyword evidence="4 7" id="KW-0812">Transmembrane</keyword>
<comment type="subcellular location">
    <subcellularLocation>
        <location evidence="1">Cell membrane</location>
        <topology evidence="1">Multi-pass membrane protein</topology>
    </subcellularLocation>
</comment>
<evidence type="ECO:0000313" key="9">
    <source>
        <dbReference type="EMBL" id="SDH65755.1"/>
    </source>
</evidence>
<feature type="domain" description="Major facilitator superfamily (MFS) profile" evidence="8">
    <location>
        <begin position="23"/>
        <end position="408"/>
    </location>
</feature>
<feature type="transmembrane region" description="Helical" evidence="7">
    <location>
        <begin position="89"/>
        <end position="111"/>
    </location>
</feature>
<protein>
    <submittedName>
        <fullName evidence="9">MFS transporter, ACDE family, multidrug resistance protein</fullName>
    </submittedName>
</protein>
<evidence type="ECO:0000259" key="8">
    <source>
        <dbReference type="PROSITE" id="PS50850"/>
    </source>
</evidence>
<dbReference type="Proteomes" id="UP000198956">
    <property type="component" value="Unassembled WGS sequence"/>
</dbReference>
<sequence>MRKNRGVELPAQNTRNTAPPGRVLFALSLVPLIMVLGNSMLIPVLPAIANEYDLSALESGLLITLFSVPAGMIIPLAGLLSDRIGRKKIILTALALYGTGGLIAGGSALFFAEPYPWIIAGRIIQGIGAAGTAPIAMALIGDLYPPEHRGRAFGIIESANGLGKVLSPILGSLLALIAWYMIFFAFPFMIAPVLWAIARWVDEKKPEAQPSPAQYKQDILRIFQKQGRWLTLSFLLGAGHMFFLFGALFFLAEMLDTRTTFSGIVRGLYLALPLLSLTLVSAWAGNAIERHPSTIKMFLILGTCLLGSVCLLLPFIGQPFVVIALLFVSGIGSGLVLPSLNILITSAVGKAERGIVTSLYSSVRFLGIAAGPAAFGALPSHPLLLFWGTGGACFLLALFAARLLRRPRKIQSKRGHSRLILHTLPQASEDPA</sequence>
<feature type="transmembrane region" description="Helical" evidence="7">
    <location>
        <begin position="356"/>
        <end position="378"/>
    </location>
</feature>
<evidence type="ECO:0000256" key="5">
    <source>
        <dbReference type="ARBA" id="ARBA00022989"/>
    </source>
</evidence>
<keyword evidence="6 7" id="KW-0472">Membrane</keyword>
<dbReference type="InterPro" id="IPR036259">
    <property type="entry name" value="MFS_trans_sf"/>
</dbReference>
<dbReference type="InterPro" id="IPR005829">
    <property type="entry name" value="Sugar_transporter_CS"/>
</dbReference>
<dbReference type="AlphaFoldDB" id="A0A1G8E784"/>
<organism evidence="9 10">
    <name type="scientific">Aneurinibacillus thermoaerophilus</name>
    <dbReference type="NCBI Taxonomy" id="143495"/>
    <lineage>
        <taxon>Bacteria</taxon>
        <taxon>Bacillati</taxon>
        <taxon>Bacillota</taxon>
        <taxon>Bacilli</taxon>
        <taxon>Bacillales</taxon>
        <taxon>Paenibacillaceae</taxon>
        <taxon>Aneurinibacillus group</taxon>
        <taxon>Aneurinibacillus</taxon>
    </lineage>
</organism>
<dbReference type="Pfam" id="PF07690">
    <property type="entry name" value="MFS_1"/>
    <property type="match status" value="1"/>
</dbReference>
<evidence type="ECO:0000256" key="1">
    <source>
        <dbReference type="ARBA" id="ARBA00004651"/>
    </source>
</evidence>
<reference evidence="9 10" key="1">
    <citation type="submission" date="2016-10" db="EMBL/GenBank/DDBJ databases">
        <authorList>
            <person name="de Groot N.N."/>
        </authorList>
    </citation>
    <scope>NUCLEOTIDE SEQUENCE [LARGE SCALE GENOMIC DNA]</scope>
    <source>
        <strain evidence="9 10">L 420-91</strain>
    </source>
</reference>
<evidence type="ECO:0000256" key="2">
    <source>
        <dbReference type="ARBA" id="ARBA00022448"/>
    </source>
</evidence>
<dbReference type="RefSeq" id="WP_057898241.1">
    <property type="nucleotide sequence ID" value="NZ_FNDE01000040.1"/>
</dbReference>
<evidence type="ECO:0000256" key="7">
    <source>
        <dbReference type="SAM" id="Phobius"/>
    </source>
</evidence>
<keyword evidence="3" id="KW-1003">Cell membrane</keyword>
<dbReference type="InterPro" id="IPR011701">
    <property type="entry name" value="MFS"/>
</dbReference>
<dbReference type="InterPro" id="IPR050189">
    <property type="entry name" value="MFS_Efflux_Transporters"/>
</dbReference>
<feature type="transmembrane region" description="Helical" evidence="7">
    <location>
        <begin position="21"/>
        <end position="49"/>
    </location>
</feature>
<evidence type="ECO:0000313" key="10">
    <source>
        <dbReference type="Proteomes" id="UP000198956"/>
    </source>
</evidence>
<feature type="transmembrane region" description="Helical" evidence="7">
    <location>
        <begin position="384"/>
        <end position="404"/>
    </location>
</feature>
<feature type="transmembrane region" description="Helical" evidence="7">
    <location>
        <begin position="177"/>
        <end position="198"/>
    </location>
</feature>
<feature type="transmembrane region" description="Helical" evidence="7">
    <location>
        <begin position="61"/>
        <end position="80"/>
    </location>
</feature>
<evidence type="ECO:0000256" key="6">
    <source>
        <dbReference type="ARBA" id="ARBA00023136"/>
    </source>
</evidence>
<feature type="transmembrane region" description="Helical" evidence="7">
    <location>
        <begin position="229"/>
        <end position="252"/>
    </location>
</feature>
<dbReference type="CDD" id="cd17474">
    <property type="entry name" value="MFS_YfmO_like"/>
    <property type="match status" value="1"/>
</dbReference>
<dbReference type="EMBL" id="FNDE01000040">
    <property type="protein sequence ID" value="SDH65755.1"/>
    <property type="molecule type" value="Genomic_DNA"/>
</dbReference>
<accession>A0A1G8E784</accession>
<keyword evidence="2" id="KW-0813">Transport</keyword>
<gene>
    <name evidence="9" type="ORF">SAMN04489735_104020</name>
</gene>
<feature type="transmembrane region" description="Helical" evidence="7">
    <location>
        <begin position="322"/>
        <end position="344"/>
    </location>
</feature>
<evidence type="ECO:0000256" key="3">
    <source>
        <dbReference type="ARBA" id="ARBA00022475"/>
    </source>
</evidence>
<dbReference type="GO" id="GO:0005886">
    <property type="term" value="C:plasma membrane"/>
    <property type="evidence" value="ECO:0007669"/>
    <property type="project" value="UniProtKB-SubCell"/>
</dbReference>
<name>A0A1G8E784_ANETH</name>
<dbReference type="GO" id="GO:0022857">
    <property type="term" value="F:transmembrane transporter activity"/>
    <property type="evidence" value="ECO:0007669"/>
    <property type="project" value="InterPro"/>
</dbReference>
<feature type="transmembrane region" description="Helical" evidence="7">
    <location>
        <begin position="297"/>
        <end position="316"/>
    </location>
</feature>
<evidence type="ECO:0000256" key="4">
    <source>
        <dbReference type="ARBA" id="ARBA00022692"/>
    </source>
</evidence>
<dbReference type="Gene3D" id="1.20.1250.20">
    <property type="entry name" value="MFS general substrate transporter like domains"/>
    <property type="match status" value="1"/>
</dbReference>